<dbReference type="PANTHER" id="PTHR33755">
    <property type="entry name" value="TOXIN PARE1-RELATED"/>
    <property type="match status" value="1"/>
</dbReference>
<dbReference type="Proteomes" id="UP000664073">
    <property type="component" value="Unassembled WGS sequence"/>
</dbReference>
<dbReference type="InterPro" id="IPR035093">
    <property type="entry name" value="RelE/ParE_toxin_dom_sf"/>
</dbReference>
<accession>A0A939HQ10</accession>
<dbReference type="EMBL" id="JAFVMH010000015">
    <property type="protein sequence ID" value="MBO1326691.1"/>
    <property type="molecule type" value="Genomic_DNA"/>
</dbReference>
<dbReference type="Pfam" id="PF05016">
    <property type="entry name" value="ParE_toxin"/>
    <property type="match status" value="1"/>
</dbReference>
<evidence type="ECO:0000313" key="4">
    <source>
        <dbReference type="EMBL" id="MBO1326691.1"/>
    </source>
</evidence>
<dbReference type="InterPro" id="IPR007712">
    <property type="entry name" value="RelE/ParE_toxin"/>
</dbReference>
<dbReference type="AlphaFoldDB" id="A0A939HQ10"/>
<dbReference type="PANTHER" id="PTHR33755:SF9">
    <property type="entry name" value="TOXIN PARE1"/>
    <property type="match status" value="1"/>
</dbReference>
<evidence type="ECO:0000256" key="2">
    <source>
        <dbReference type="ARBA" id="ARBA00022649"/>
    </source>
</evidence>
<evidence type="ECO:0000256" key="1">
    <source>
        <dbReference type="ARBA" id="ARBA00006226"/>
    </source>
</evidence>
<evidence type="ECO:0000313" key="5">
    <source>
        <dbReference type="Proteomes" id="UP000664073"/>
    </source>
</evidence>
<gene>
    <name evidence="4" type="ORF">J2D77_16225</name>
</gene>
<dbReference type="InterPro" id="IPR051803">
    <property type="entry name" value="TA_system_RelE-like_toxin"/>
</dbReference>
<keyword evidence="5" id="KW-1185">Reference proteome</keyword>
<name>A0A939HQ10_9PROT</name>
<comment type="similarity">
    <text evidence="1 3">Belongs to the RelE toxin family.</text>
</comment>
<keyword evidence="2" id="KW-1277">Toxin-antitoxin system</keyword>
<dbReference type="Gene3D" id="3.30.2310.20">
    <property type="entry name" value="RelE-like"/>
    <property type="match status" value="1"/>
</dbReference>
<organism evidence="4 5">
    <name type="scientific">Acetobacter garciniae</name>
    <dbReference type="NCBI Taxonomy" id="2817435"/>
    <lineage>
        <taxon>Bacteria</taxon>
        <taxon>Pseudomonadati</taxon>
        <taxon>Pseudomonadota</taxon>
        <taxon>Alphaproteobacteria</taxon>
        <taxon>Acetobacterales</taxon>
        <taxon>Acetobacteraceae</taxon>
        <taxon>Acetobacter</taxon>
    </lineage>
</organism>
<proteinExistence type="inferred from homology"/>
<sequence>MMRFLLRPAAQADLSAIWDYSAQRWGTTQADDYVRAIGRACQDLAAGTRHGRTADDIRAGYLKMLVGSHLLFFRVNEDGFIDVIRILHERMDPTRHMTDV</sequence>
<protein>
    <recommendedName>
        <fullName evidence="3">Toxin</fullName>
    </recommendedName>
</protein>
<evidence type="ECO:0000256" key="3">
    <source>
        <dbReference type="PIRNR" id="PIRNR029218"/>
    </source>
</evidence>
<reference evidence="4" key="1">
    <citation type="submission" date="2021-03" db="EMBL/GenBank/DDBJ databases">
        <title>The complete genome sequence of Acetobacter sp. TBRC 12339.</title>
        <authorList>
            <person name="Charoenyingcharoen P."/>
            <person name="Yukphan P."/>
        </authorList>
    </citation>
    <scope>NUCLEOTIDE SEQUENCE</scope>
    <source>
        <strain evidence="4">TBRC 12339</strain>
    </source>
</reference>
<dbReference type="InterPro" id="IPR028344">
    <property type="entry name" value="ParE1/4"/>
</dbReference>
<comment type="caution">
    <text evidence="4">The sequence shown here is derived from an EMBL/GenBank/DDBJ whole genome shotgun (WGS) entry which is preliminary data.</text>
</comment>
<dbReference type="PIRSF" id="PIRSF029218">
    <property type="entry name" value="ParE"/>
    <property type="match status" value="1"/>
</dbReference>